<dbReference type="EMBL" id="JBFDAA010000012">
    <property type="protein sequence ID" value="KAL1123126.1"/>
    <property type="molecule type" value="Genomic_DNA"/>
</dbReference>
<gene>
    <name evidence="1" type="ORF">AAG570_002214</name>
</gene>
<evidence type="ECO:0000313" key="1">
    <source>
        <dbReference type="EMBL" id="KAL1123126.1"/>
    </source>
</evidence>
<proteinExistence type="predicted"/>
<reference evidence="1 2" key="1">
    <citation type="submission" date="2024-07" db="EMBL/GenBank/DDBJ databases">
        <title>Chromosome-level genome assembly of the water stick insect Ranatra chinensis (Heteroptera: Nepidae).</title>
        <authorList>
            <person name="Liu X."/>
        </authorList>
    </citation>
    <scope>NUCLEOTIDE SEQUENCE [LARGE SCALE GENOMIC DNA]</scope>
    <source>
        <strain evidence="1">Cailab_2021Rc</strain>
        <tissue evidence="1">Muscle</tissue>
    </source>
</reference>
<evidence type="ECO:0000313" key="2">
    <source>
        <dbReference type="Proteomes" id="UP001558652"/>
    </source>
</evidence>
<accession>A0ABD0Y7E0</accession>
<comment type="caution">
    <text evidence="1">The sequence shown here is derived from an EMBL/GenBank/DDBJ whole genome shotgun (WGS) entry which is preliminary data.</text>
</comment>
<dbReference type="Proteomes" id="UP001558652">
    <property type="component" value="Unassembled WGS sequence"/>
</dbReference>
<sequence length="155" mass="17563">MPADAELTTILDRRQAINDALDKGDQVEHQFRARRSVYAEFTEFTRKQIKEYENTFNRSASKLYRLPKLKSLSYKTALLYIKPCIRTLGQRPVHIMTSLIPKSQILIRSNPPDSKHSALGRFKSGLDSFGGNAEVVMYGLIGNIPEGIENGTEDF</sequence>
<keyword evidence="2" id="KW-1185">Reference proteome</keyword>
<protein>
    <submittedName>
        <fullName evidence="1">Uncharacterized protein</fullName>
    </submittedName>
</protein>
<organism evidence="1 2">
    <name type="scientific">Ranatra chinensis</name>
    <dbReference type="NCBI Taxonomy" id="642074"/>
    <lineage>
        <taxon>Eukaryota</taxon>
        <taxon>Metazoa</taxon>
        <taxon>Ecdysozoa</taxon>
        <taxon>Arthropoda</taxon>
        <taxon>Hexapoda</taxon>
        <taxon>Insecta</taxon>
        <taxon>Pterygota</taxon>
        <taxon>Neoptera</taxon>
        <taxon>Paraneoptera</taxon>
        <taxon>Hemiptera</taxon>
        <taxon>Heteroptera</taxon>
        <taxon>Panheteroptera</taxon>
        <taxon>Nepomorpha</taxon>
        <taxon>Nepidae</taxon>
        <taxon>Ranatrinae</taxon>
        <taxon>Ranatra</taxon>
    </lineage>
</organism>
<name>A0ABD0Y7E0_9HEMI</name>
<dbReference type="AlphaFoldDB" id="A0ABD0Y7E0"/>